<dbReference type="InterPro" id="IPR004090">
    <property type="entry name" value="Chemotax_Me-accpt_rcpt"/>
</dbReference>
<keyword evidence="1 3" id="KW-0807">Transducer</keyword>
<feature type="coiled-coil region" evidence="4">
    <location>
        <begin position="413"/>
        <end position="447"/>
    </location>
</feature>
<evidence type="ECO:0000256" key="3">
    <source>
        <dbReference type="PROSITE-ProRule" id="PRU00284"/>
    </source>
</evidence>
<dbReference type="GO" id="GO:0016020">
    <property type="term" value="C:membrane"/>
    <property type="evidence" value="ECO:0007669"/>
    <property type="project" value="InterPro"/>
</dbReference>
<dbReference type="SMART" id="SM00283">
    <property type="entry name" value="MA"/>
    <property type="match status" value="1"/>
</dbReference>
<protein>
    <submittedName>
        <fullName evidence="7">Chemotaxis protein</fullName>
    </submittedName>
</protein>
<dbReference type="PRINTS" id="PR00260">
    <property type="entry name" value="CHEMTRNSDUCR"/>
</dbReference>
<feature type="compositionally biased region" description="Basic and acidic residues" evidence="5">
    <location>
        <begin position="171"/>
        <end position="185"/>
    </location>
</feature>
<dbReference type="GO" id="GO:0007165">
    <property type="term" value="P:signal transduction"/>
    <property type="evidence" value="ECO:0007669"/>
    <property type="project" value="UniProtKB-KW"/>
</dbReference>
<name>A0A7H0LDZ4_9SPHN</name>
<evidence type="ECO:0000256" key="2">
    <source>
        <dbReference type="ARBA" id="ARBA00029447"/>
    </source>
</evidence>
<dbReference type="Gene3D" id="1.10.287.950">
    <property type="entry name" value="Methyl-accepting chemotaxis protein"/>
    <property type="match status" value="1"/>
</dbReference>
<comment type="similarity">
    <text evidence="2">Belongs to the methyl-accepting chemotaxis (MCP) protein family.</text>
</comment>
<dbReference type="GO" id="GO:0004888">
    <property type="term" value="F:transmembrane signaling receptor activity"/>
    <property type="evidence" value="ECO:0007669"/>
    <property type="project" value="InterPro"/>
</dbReference>
<proteinExistence type="inferred from homology"/>
<dbReference type="PANTHER" id="PTHR32089:SF112">
    <property type="entry name" value="LYSOZYME-LIKE PROTEIN-RELATED"/>
    <property type="match status" value="1"/>
</dbReference>
<dbReference type="AlphaFoldDB" id="A0A7H0LDZ4"/>
<reference evidence="7 8" key="1">
    <citation type="submission" date="2020-09" db="EMBL/GenBank/DDBJ databases">
        <title>Sphingomonas sp., a new species isolated from pork steak.</title>
        <authorList>
            <person name="Heidler von Heilborn D."/>
        </authorList>
    </citation>
    <scope>NUCLEOTIDE SEQUENCE [LARGE SCALE GENOMIC DNA]</scope>
    <source>
        <strain evidence="8">S8-3T</strain>
    </source>
</reference>
<keyword evidence="4" id="KW-0175">Coiled coil</keyword>
<sequence>MVVQANGATLGGWSGGARSAAERVGDYDWDKAIAAASAEISTLIAGSEEKIARAFWSHYMSLPSTAHIRPYLSGDLLAKRIARSTRYTKIKYADPFGEQWMTLAFGHASESYESNVPLPALLSSLSFAHSQTLGIIAERLNGDTARAQHLADIIQRLALVEADVMTTHLGSRDAERARDERRERSAQFSESIGQSIAGTATLGTRIRVQAKGASSSARGMLGKTSEVASAAEQSAVAMREAAQTAAGLIRAIEDARREVEAATDIAARASTQASDAVGMSETLSDHAKSIESILGLIRDIAGQTNLLALNATIEAARAGDAGRGFAVVAQEVKSLASQTARATDDIAAKIAAIQSATRTTVDTNASIKATVAEVQESANRIRFAMEAQAQTVTAITAAVDETALAADSMSNTIAMIREDTENVASEIDTLERDFSEVNERLETLRGAADSFSASVAA</sequence>
<feature type="region of interest" description="Disordered" evidence="5">
    <location>
        <begin position="171"/>
        <end position="190"/>
    </location>
</feature>
<dbReference type="InterPro" id="IPR004089">
    <property type="entry name" value="MCPsignal_dom"/>
</dbReference>
<dbReference type="KEGG" id="spap:H3Z74_13955"/>
<dbReference type="EMBL" id="CP061038">
    <property type="protein sequence ID" value="QNQ07897.1"/>
    <property type="molecule type" value="Genomic_DNA"/>
</dbReference>
<dbReference type="Proteomes" id="UP000516148">
    <property type="component" value="Chromosome"/>
</dbReference>
<organism evidence="7 8">
    <name type="scientific">Sphingomonas alpina</name>
    <dbReference type="NCBI Taxonomy" id="653931"/>
    <lineage>
        <taxon>Bacteria</taxon>
        <taxon>Pseudomonadati</taxon>
        <taxon>Pseudomonadota</taxon>
        <taxon>Alphaproteobacteria</taxon>
        <taxon>Sphingomonadales</taxon>
        <taxon>Sphingomonadaceae</taxon>
        <taxon>Sphingomonas</taxon>
    </lineage>
</organism>
<accession>A0A7H0LDZ4</accession>
<evidence type="ECO:0000259" key="6">
    <source>
        <dbReference type="PROSITE" id="PS50111"/>
    </source>
</evidence>
<dbReference type="Pfam" id="PF00015">
    <property type="entry name" value="MCPsignal"/>
    <property type="match status" value="1"/>
</dbReference>
<evidence type="ECO:0000256" key="5">
    <source>
        <dbReference type="SAM" id="MobiDB-lite"/>
    </source>
</evidence>
<evidence type="ECO:0000313" key="7">
    <source>
        <dbReference type="EMBL" id="QNQ07897.1"/>
    </source>
</evidence>
<evidence type="ECO:0000256" key="1">
    <source>
        <dbReference type="ARBA" id="ARBA00023224"/>
    </source>
</evidence>
<evidence type="ECO:0000313" key="8">
    <source>
        <dbReference type="Proteomes" id="UP000516148"/>
    </source>
</evidence>
<evidence type="ECO:0000256" key="4">
    <source>
        <dbReference type="SAM" id="Coils"/>
    </source>
</evidence>
<dbReference type="PROSITE" id="PS50111">
    <property type="entry name" value="CHEMOTAXIS_TRANSDUC_2"/>
    <property type="match status" value="1"/>
</dbReference>
<gene>
    <name evidence="7" type="ORF">H3Z74_13955</name>
</gene>
<dbReference type="RefSeq" id="WP_187760243.1">
    <property type="nucleotide sequence ID" value="NZ_CP061038.1"/>
</dbReference>
<dbReference type="SUPFAM" id="SSF58104">
    <property type="entry name" value="Methyl-accepting chemotaxis protein (MCP) signaling domain"/>
    <property type="match status" value="1"/>
</dbReference>
<feature type="coiled-coil region" evidence="4">
    <location>
        <begin position="238"/>
        <end position="272"/>
    </location>
</feature>
<feature type="domain" description="Methyl-accepting transducer" evidence="6">
    <location>
        <begin position="202"/>
        <end position="424"/>
    </location>
</feature>
<dbReference type="PANTHER" id="PTHR32089">
    <property type="entry name" value="METHYL-ACCEPTING CHEMOTAXIS PROTEIN MCPB"/>
    <property type="match status" value="1"/>
</dbReference>
<dbReference type="GO" id="GO:0006935">
    <property type="term" value="P:chemotaxis"/>
    <property type="evidence" value="ECO:0007669"/>
    <property type="project" value="InterPro"/>
</dbReference>
<keyword evidence="8" id="KW-1185">Reference proteome</keyword>